<keyword evidence="2" id="KW-1185">Reference proteome</keyword>
<reference evidence="1 2" key="1">
    <citation type="submission" date="2018-09" db="EMBL/GenBank/DDBJ databases">
        <title>Discovery and Ecogenomic Context for Candidatus Cryosericales, a Global Caldiserica Order Active in Thawing Permafrost.</title>
        <authorList>
            <person name="Martinez M.A."/>
            <person name="Woodcroft B.J."/>
            <person name="Ignacio Espinoza J.C."/>
            <person name="Zayed A."/>
            <person name="Singleton C.M."/>
            <person name="Boyd J."/>
            <person name="Li Y.-F."/>
            <person name="Purvine S."/>
            <person name="Maughan H."/>
            <person name="Hodgkins S.B."/>
            <person name="Anderson D."/>
            <person name="Sederholm M."/>
            <person name="Temperton B."/>
            <person name="Saleska S.R."/>
            <person name="Tyson G.W."/>
            <person name="Rich V.I."/>
        </authorList>
    </citation>
    <scope>NUCLEOTIDE SEQUENCE [LARGE SCALE GENOMIC DNA]</scope>
    <source>
        <strain evidence="1 2">SMC1</strain>
    </source>
</reference>
<proteinExistence type="predicted"/>
<evidence type="ECO:0000313" key="1">
    <source>
        <dbReference type="EMBL" id="RIE17684.1"/>
    </source>
</evidence>
<dbReference type="EMBL" id="QXIY01000001">
    <property type="protein sequence ID" value="RIE17684.1"/>
    <property type="molecule type" value="Genomic_DNA"/>
</dbReference>
<protein>
    <submittedName>
        <fullName evidence="1">Uncharacterized protein</fullName>
    </submittedName>
</protein>
<gene>
    <name evidence="1" type="ORF">SMC1_00430</name>
</gene>
<dbReference type="Proteomes" id="UP000266113">
    <property type="component" value="Unassembled WGS sequence"/>
</dbReference>
<name>A0A398E279_9BACT</name>
<accession>A0A398E279</accession>
<dbReference type="AlphaFoldDB" id="A0A398E279"/>
<comment type="caution">
    <text evidence="1">The sequence shown here is derived from an EMBL/GenBank/DDBJ whole genome shotgun (WGS) entry which is preliminary data.</text>
</comment>
<evidence type="ECO:0000313" key="2">
    <source>
        <dbReference type="Proteomes" id="UP000266113"/>
    </source>
</evidence>
<sequence>MYNYAHFPCEKLYCNVSAVNKVKQLMSAFVDNCDPRQLHLDAGIGKGGIEPIRPDTKEGKKWIGLFSVPFQIYRIDYGDTKFKVLFGFSTSDGKRMAYVLAFDMKHETFG</sequence>
<organism evidence="1 2">
    <name type="scientific">Candidatus Cryosericum septentrionale</name>
    <dbReference type="NCBI Taxonomy" id="2290913"/>
    <lineage>
        <taxon>Bacteria</taxon>
        <taxon>Pseudomonadati</taxon>
        <taxon>Caldisericota/Cryosericota group</taxon>
        <taxon>Candidatus Cryosericota</taxon>
        <taxon>Candidatus Cryosericia</taxon>
        <taxon>Candidatus Cryosericales</taxon>
        <taxon>Candidatus Cryosericaceae</taxon>
        <taxon>Candidatus Cryosericum</taxon>
    </lineage>
</organism>